<dbReference type="OrthoDB" id="5418627at2759"/>
<proteinExistence type="predicted"/>
<feature type="region of interest" description="Disordered" evidence="2">
    <location>
        <begin position="480"/>
        <end position="523"/>
    </location>
</feature>
<feature type="compositionally biased region" description="Basic and acidic residues" evidence="2">
    <location>
        <begin position="480"/>
        <end position="492"/>
    </location>
</feature>
<keyword evidence="4" id="KW-1185">Reference proteome</keyword>
<feature type="region of interest" description="Disordered" evidence="2">
    <location>
        <begin position="157"/>
        <end position="179"/>
    </location>
</feature>
<feature type="region of interest" description="Disordered" evidence="2">
    <location>
        <begin position="282"/>
        <end position="467"/>
    </location>
</feature>
<dbReference type="GeneID" id="43600349"/>
<reference evidence="3 4" key="1">
    <citation type="journal article" date="2018" name="IMA Fungus">
        <title>IMA Genome-F 9: Draft genome sequence of Annulohypoxylon stygium, Aspergillus mulundensis, Berkeleyomyces basicola (syn. Thielaviopsis basicola), Ceratocystis smalleyi, two Cercospora beticola strains, Coleophoma cylindrospora, Fusarium fracticaudum, Phialophora cf. hyalina, and Morchella septimelata.</title>
        <authorList>
            <person name="Wingfield B.D."/>
            <person name="Bills G.F."/>
            <person name="Dong Y."/>
            <person name="Huang W."/>
            <person name="Nel W.J."/>
            <person name="Swalarsk-Parry B.S."/>
            <person name="Vaghefi N."/>
            <person name="Wilken P.M."/>
            <person name="An Z."/>
            <person name="de Beer Z.W."/>
            <person name="De Vos L."/>
            <person name="Chen L."/>
            <person name="Duong T.A."/>
            <person name="Gao Y."/>
            <person name="Hammerbacher A."/>
            <person name="Kikkert J.R."/>
            <person name="Li Y."/>
            <person name="Li H."/>
            <person name="Li K."/>
            <person name="Li Q."/>
            <person name="Liu X."/>
            <person name="Ma X."/>
            <person name="Naidoo K."/>
            <person name="Pethybridge S.J."/>
            <person name="Sun J."/>
            <person name="Steenkamp E.T."/>
            <person name="van der Nest M.A."/>
            <person name="van Wyk S."/>
            <person name="Wingfield M.J."/>
            <person name="Xiong C."/>
            <person name="Yue Q."/>
            <person name="Zhang X."/>
        </authorList>
    </citation>
    <scope>NUCLEOTIDE SEQUENCE [LARGE SCALE GENOMIC DNA]</scope>
    <source>
        <strain evidence="3 4">BP 5553</strain>
    </source>
</reference>
<dbReference type="Proteomes" id="UP000254866">
    <property type="component" value="Unassembled WGS sequence"/>
</dbReference>
<feature type="compositionally biased region" description="Polar residues" evidence="2">
    <location>
        <begin position="436"/>
        <end position="460"/>
    </location>
</feature>
<dbReference type="AlphaFoldDB" id="A0A370TGP2"/>
<feature type="compositionally biased region" description="Acidic residues" evidence="2">
    <location>
        <begin position="409"/>
        <end position="421"/>
    </location>
</feature>
<feature type="compositionally biased region" description="Polar residues" evidence="2">
    <location>
        <begin position="100"/>
        <end position="123"/>
    </location>
</feature>
<name>A0A370TGP2_9HELO</name>
<sequence>MDEASKLVSELQHKLAELDHKVLQYRRDMASQFTKYAEDLLRDVPTDISETVSRTIAASMKDYKDLGLDPAAPGSAESYRIATGTGTGTTDNTDTTDTTAPTPFQTQNGHAAQRSPATPNSPFQIGFARQDPEMESADPHAREKEFQGLFTPSYLPLLDSTDRNERRSSGDTVVVLEGDHGQRNGADIIQIDAGTSTSRSLLSSPQLDRLPPRRRNTDELSIASDLSDGVARRSALRRSSSSSAKHSPRRVRFEVAGEEVLPTSSPSPSEPVIVTDIPLIAQTGDDSDAGDSGAGGDEEPPPRRISSSQALRNLSRSPLLDDGTQWTTVSAPPDGSASVAVSDGISQGSSSEDLPISNGLSYLSMGDEPYTHLQGVTQDDESNRNPPTETLDFISSAMNGDEEPRTIDDDVETSSDDDDILDMPLRRMKAPHAAANINSPSESTAFETIQSPTTATTHPGQGSGDELRFTEDSHEIFHFDENIEHQIQREPEPEPESEPDESENSSRTAEPPENGPQQTVSLSQYSQSPARNILRPGPTHNVSSSSTDVVGSYKGHPFSMPVVSPELHAQAASLGHMNMFVGSVDGRSGFDEGDLQSFMSSLGVGSLSGGTPKSMMHRMMLDDFKEAEAAKDRAPRK</sequence>
<feature type="compositionally biased region" description="Polar residues" evidence="2">
    <location>
        <begin position="540"/>
        <end position="549"/>
    </location>
</feature>
<protein>
    <submittedName>
        <fullName evidence="3">Uncharacterized protein</fullName>
    </submittedName>
</protein>
<feature type="compositionally biased region" description="Basic and acidic residues" evidence="2">
    <location>
        <begin position="160"/>
        <end position="169"/>
    </location>
</feature>
<feature type="compositionally biased region" description="Low complexity" evidence="2">
    <location>
        <begin position="88"/>
        <end position="99"/>
    </location>
</feature>
<evidence type="ECO:0000313" key="4">
    <source>
        <dbReference type="Proteomes" id="UP000254866"/>
    </source>
</evidence>
<gene>
    <name evidence="3" type="ORF">BP5553_07500</name>
</gene>
<dbReference type="STRING" id="2656787.A0A370TGP2"/>
<evidence type="ECO:0000256" key="1">
    <source>
        <dbReference type="SAM" id="Coils"/>
    </source>
</evidence>
<dbReference type="EMBL" id="NPIC01000007">
    <property type="protein sequence ID" value="RDL34372.1"/>
    <property type="molecule type" value="Genomic_DNA"/>
</dbReference>
<evidence type="ECO:0000256" key="2">
    <source>
        <dbReference type="SAM" id="MobiDB-lite"/>
    </source>
</evidence>
<keyword evidence="1" id="KW-0175">Coiled coil</keyword>
<feature type="compositionally biased region" description="Polar residues" evidence="2">
    <location>
        <begin position="305"/>
        <end position="316"/>
    </location>
</feature>
<organism evidence="3 4">
    <name type="scientific">Venustampulla echinocandica</name>
    <dbReference type="NCBI Taxonomy" id="2656787"/>
    <lineage>
        <taxon>Eukaryota</taxon>
        <taxon>Fungi</taxon>
        <taxon>Dikarya</taxon>
        <taxon>Ascomycota</taxon>
        <taxon>Pezizomycotina</taxon>
        <taxon>Leotiomycetes</taxon>
        <taxon>Helotiales</taxon>
        <taxon>Pleuroascaceae</taxon>
        <taxon>Venustampulla</taxon>
    </lineage>
</organism>
<feature type="compositionally biased region" description="Acidic residues" evidence="2">
    <location>
        <begin position="493"/>
        <end position="503"/>
    </location>
</feature>
<accession>A0A370TGP2</accession>
<comment type="caution">
    <text evidence="3">The sequence shown here is derived from an EMBL/GenBank/DDBJ whole genome shotgun (WGS) entry which is preliminary data.</text>
</comment>
<feature type="region of interest" description="Disordered" evidence="2">
    <location>
        <begin position="196"/>
        <end position="251"/>
    </location>
</feature>
<feature type="compositionally biased region" description="Polar residues" evidence="2">
    <location>
        <begin position="196"/>
        <end position="206"/>
    </location>
</feature>
<feature type="coiled-coil region" evidence="1">
    <location>
        <begin position="1"/>
        <end position="28"/>
    </location>
</feature>
<evidence type="ECO:0000313" key="3">
    <source>
        <dbReference type="EMBL" id="RDL34372.1"/>
    </source>
</evidence>
<feature type="region of interest" description="Disordered" evidence="2">
    <location>
        <begin position="530"/>
        <end position="549"/>
    </location>
</feature>
<feature type="region of interest" description="Disordered" evidence="2">
    <location>
        <begin position="66"/>
        <end position="126"/>
    </location>
</feature>
<dbReference type="RefSeq" id="XP_031867354.1">
    <property type="nucleotide sequence ID" value="XM_032016123.1"/>
</dbReference>